<dbReference type="RefSeq" id="WP_110445698.1">
    <property type="nucleotide sequence ID" value="NZ_QGLG01000002.1"/>
</dbReference>
<organism evidence="1 2">
    <name type="scientific">Lactobacillus melliventris</name>
    <dbReference type="NCBI Taxonomy" id="1218507"/>
    <lineage>
        <taxon>Bacteria</taxon>
        <taxon>Bacillati</taxon>
        <taxon>Bacillota</taxon>
        <taxon>Bacilli</taxon>
        <taxon>Lactobacillales</taxon>
        <taxon>Lactobacillaceae</taxon>
        <taxon>Lactobacillus</taxon>
    </lineage>
</organism>
<reference evidence="1 2" key="1">
    <citation type="submission" date="2018-05" db="EMBL/GenBank/DDBJ databases">
        <title>Reference genomes for bee gut microbiota database.</title>
        <authorList>
            <person name="Ellegaard K.M."/>
        </authorList>
    </citation>
    <scope>NUCLEOTIDE SEQUENCE [LARGE SCALE GENOMIC DNA]</scope>
    <source>
        <strain evidence="1 2">ESL0184</strain>
    </source>
</reference>
<gene>
    <name evidence="1" type="ORF">DK873_02600</name>
</gene>
<protein>
    <submittedName>
        <fullName evidence="1">Uncharacterized protein</fullName>
    </submittedName>
</protein>
<evidence type="ECO:0000313" key="2">
    <source>
        <dbReference type="Proteomes" id="UP000247698"/>
    </source>
</evidence>
<sequence length="99" mass="11527">MECIGTEANGGLATYGEYGCDYDTARDFVVAQAFLMNDLKKYTEAVGYSPKNPRGMQTYEDMLQDFSDWWDDPDGEWWYDLAMFYFDGHEITDKEREAL</sequence>
<keyword evidence="2" id="KW-1185">Reference proteome</keyword>
<proteinExistence type="predicted"/>
<dbReference type="Proteomes" id="UP000247698">
    <property type="component" value="Unassembled WGS sequence"/>
</dbReference>
<dbReference type="EMBL" id="QGLG01000002">
    <property type="protein sequence ID" value="PXY84073.1"/>
    <property type="molecule type" value="Genomic_DNA"/>
</dbReference>
<name>A0ABX5N477_9LACO</name>
<comment type="caution">
    <text evidence="1">The sequence shown here is derived from an EMBL/GenBank/DDBJ whole genome shotgun (WGS) entry which is preliminary data.</text>
</comment>
<accession>A0ABX5N477</accession>
<evidence type="ECO:0000313" key="1">
    <source>
        <dbReference type="EMBL" id="PXY84073.1"/>
    </source>
</evidence>